<dbReference type="Proteomes" id="UP000075903">
    <property type="component" value="Unassembled WGS sequence"/>
</dbReference>
<proteinExistence type="predicted"/>
<name>A0A2C9H5V5_ANOME</name>
<dbReference type="EnsemblMetazoa" id="AMEM019357-RA">
    <property type="protein sequence ID" value="AMEM019357-PA"/>
    <property type="gene ID" value="AMEM019357"/>
</dbReference>
<dbReference type="AlphaFoldDB" id="A0A2C9H5V5"/>
<dbReference type="VEuPathDB" id="VectorBase:AMEM019357"/>
<dbReference type="InterPro" id="IPR010512">
    <property type="entry name" value="DUF1091"/>
</dbReference>
<protein>
    <submittedName>
        <fullName evidence="1">Uncharacterized protein</fullName>
    </submittedName>
</protein>
<dbReference type="Pfam" id="PF06477">
    <property type="entry name" value="DUF1091"/>
    <property type="match status" value="1"/>
</dbReference>
<organism evidence="1 2">
    <name type="scientific">Anopheles merus</name>
    <name type="common">Mosquito</name>
    <dbReference type="NCBI Taxonomy" id="30066"/>
    <lineage>
        <taxon>Eukaryota</taxon>
        <taxon>Metazoa</taxon>
        <taxon>Ecdysozoa</taxon>
        <taxon>Arthropoda</taxon>
        <taxon>Hexapoda</taxon>
        <taxon>Insecta</taxon>
        <taxon>Pterygota</taxon>
        <taxon>Neoptera</taxon>
        <taxon>Endopterygota</taxon>
        <taxon>Diptera</taxon>
        <taxon>Nematocera</taxon>
        <taxon>Culicoidea</taxon>
        <taxon>Culicidae</taxon>
        <taxon>Anophelinae</taxon>
        <taxon>Anopheles</taxon>
    </lineage>
</organism>
<dbReference type="PANTHER" id="PTHR20898">
    <property type="entry name" value="DAEDALUS ON 3-RELATED-RELATED"/>
    <property type="match status" value="1"/>
</dbReference>
<keyword evidence="2" id="KW-1185">Reference proteome</keyword>
<dbReference type="VEuPathDB" id="VectorBase:AMEM21_014044"/>
<evidence type="ECO:0000313" key="2">
    <source>
        <dbReference type="Proteomes" id="UP000075903"/>
    </source>
</evidence>
<sequence length="125" mass="14198">MAANATLLNTATESRINSEVTVLKTMHDPWVSVVLRELKRAGYAPNKCPIPPRHYAYRGVRVSAMHLPAFFGEADFILDLTIGMEDHFTYDSRWFGSFKRVKCNHALLVLISVNQSNVLFLVEFI</sequence>
<reference evidence="1" key="1">
    <citation type="submission" date="2020-05" db="UniProtKB">
        <authorList>
            <consortium name="EnsemblMetazoa"/>
        </authorList>
    </citation>
    <scope>IDENTIFICATION</scope>
    <source>
        <strain evidence="1">MAF</strain>
    </source>
</reference>
<dbReference type="PANTHER" id="PTHR20898:SF1">
    <property type="entry name" value="MD-2-RELATED LIPID-RECOGNITION DOMAIN-CONTAINING PROTEIN"/>
    <property type="match status" value="1"/>
</dbReference>
<evidence type="ECO:0000313" key="1">
    <source>
        <dbReference type="EnsemblMetazoa" id="AMEM019357-PA"/>
    </source>
</evidence>
<accession>A0A2C9H5V5</accession>